<evidence type="ECO:0000313" key="2">
    <source>
        <dbReference type="Proteomes" id="UP001244011"/>
    </source>
</evidence>
<dbReference type="RefSeq" id="XP_060287180.1">
    <property type="nucleotide sequence ID" value="XM_060430459.1"/>
</dbReference>
<name>A0AAJ0FKD9_9PEZI</name>
<proteinExistence type="predicted"/>
<dbReference type="AlphaFoldDB" id="A0AAJ0FKD9"/>
<dbReference type="EMBL" id="MU838999">
    <property type="protein sequence ID" value="KAK1770967.1"/>
    <property type="molecule type" value="Genomic_DNA"/>
</dbReference>
<sequence>MSRSRAPILLGLTAAGGVGYYLYTSGGRPKVAEKQFESDVHKATAKAKEVLPHRGADAEKEGKKLGQEAGAKFDNAVAAANKEYSKAKSEAESYAKETKADTMKKIDEFDRKVEEGTSKAKSGISGWFGGK</sequence>
<organism evidence="1 2">
    <name type="scientific">Phialemonium atrogriseum</name>
    <dbReference type="NCBI Taxonomy" id="1093897"/>
    <lineage>
        <taxon>Eukaryota</taxon>
        <taxon>Fungi</taxon>
        <taxon>Dikarya</taxon>
        <taxon>Ascomycota</taxon>
        <taxon>Pezizomycotina</taxon>
        <taxon>Sordariomycetes</taxon>
        <taxon>Sordariomycetidae</taxon>
        <taxon>Cephalothecales</taxon>
        <taxon>Cephalothecaceae</taxon>
        <taxon>Phialemonium</taxon>
    </lineage>
</organism>
<evidence type="ECO:0000313" key="1">
    <source>
        <dbReference type="EMBL" id="KAK1770967.1"/>
    </source>
</evidence>
<dbReference type="Proteomes" id="UP001244011">
    <property type="component" value="Unassembled WGS sequence"/>
</dbReference>
<comment type="caution">
    <text evidence="1">The sequence shown here is derived from an EMBL/GenBank/DDBJ whole genome shotgun (WGS) entry which is preliminary data.</text>
</comment>
<accession>A0AAJ0FKD9</accession>
<keyword evidence="2" id="KW-1185">Reference proteome</keyword>
<gene>
    <name evidence="1" type="ORF">QBC33DRAFT_566425</name>
</gene>
<protein>
    <recommendedName>
        <fullName evidence="3">Calcofluor white hypersensitive protein</fullName>
    </recommendedName>
</protein>
<dbReference type="GeneID" id="85313646"/>
<reference evidence="1" key="1">
    <citation type="submission" date="2023-06" db="EMBL/GenBank/DDBJ databases">
        <title>Genome-scale phylogeny and comparative genomics of the fungal order Sordariales.</title>
        <authorList>
            <consortium name="Lawrence Berkeley National Laboratory"/>
            <person name="Hensen N."/>
            <person name="Bonometti L."/>
            <person name="Westerberg I."/>
            <person name="Brannstrom I.O."/>
            <person name="Guillou S."/>
            <person name="Cros-Aarteil S."/>
            <person name="Calhoun S."/>
            <person name="Haridas S."/>
            <person name="Kuo A."/>
            <person name="Mondo S."/>
            <person name="Pangilinan J."/>
            <person name="Riley R."/>
            <person name="Labutti K."/>
            <person name="Andreopoulos B."/>
            <person name="Lipzen A."/>
            <person name="Chen C."/>
            <person name="Yanf M."/>
            <person name="Daum C."/>
            <person name="Ng V."/>
            <person name="Clum A."/>
            <person name="Steindorff A."/>
            <person name="Ohm R."/>
            <person name="Martin F."/>
            <person name="Silar P."/>
            <person name="Natvig D."/>
            <person name="Lalanne C."/>
            <person name="Gautier V."/>
            <person name="Ament-Velasquez S.L."/>
            <person name="Kruys A."/>
            <person name="Hutchinson M.I."/>
            <person name="Powell A.J."/>
            <person name="Barry K."/>
            <person name="Miller A.N."/>
            <person name="Grigoriev I.V."/>
            <person name="Debuchy R."/>
            <person name="Gladieux P."/>
            <person name="Thoren M.H."/>
            <person name="Johannesson H."/>
        </authorList>
    </citation>
    <scope>NUCLEOTIDE SEQUENCE</scope>
    <source>
        <strain evidence="1">8032-3</strain>
    </source>
</reference>
<evidence type="ECO:0008006" key="3">
    <source>
        <dbReference type="Google" id="ProtNLM"/>
    </source>
</evidence>